<reference evidence="2 3" key="1">
    <citation type="submission" date="2019-02" db="EMBL/GenBank/DDBJ databases">
        <title>Complete genome sequence of Desulfobacter hydrogenophilus AcRS1.</title>
        <authorList>
            <person name="Marietou A."/>
            <person name="Lund M.B."/>
            <person name="Marshall I.P.G."/>
            <person name="Schreiber L."/>
            <person name="Jorgensen B."/>
        </authorList>
    </citation>
    <scope>NUCLEOTIDE SEQUENCE [LARGE SCALE GENOMIC DNA]</scope>
    <source>
        <strain evidence="2 3">AcRS1</strain>
    </source>
</reference>
<keyword evidence="3" id="KW-1185">Reference proteome</keyword>
<dbReference type="RefSeq" id="WP_131072086.1">
    <property type="nucleotide sequence ID" value="NZ_CP036313.1"/>
</dbReference>
<evidence type="ECO:0000313" key="2">
    <source>
        <dbReference type="EMBL" id="QBH14220.1"/>
    </source>
</evidence>
<sequence>MQQSMFLDRKYLPNNSHGLLRSTNTRVQPTTKDESNLKTDWDIQIKKIKRPVKKKINVILPLPVMIWITGLVLAGSEGVLMPYLDIAGAVVFFGASVWLGRILPCLEPDAEACTVRETLKKKVLHSVPSQVGLSPCVHDHGCAQGAHHLGGFGDKDLFCKGI</sequence>
<gene>
    <name evidence="2" type="ORF">EYB58_15645</name>
</gene>
<keyword evidence="1" id="KW-1133">Transmembrane helix</keyword>
<feature type="transmembrane region" description="Helical" evidence="1">
    <location>
        <begin position="80"/>
        <end position="99"/>
    </location>
</feature>
<proteinExistence type="predicted"/>
<dbReference type="EMBL" id="CP036313">
    <property type="protein sequence ID" value="QBH14220.1"/>
    <property type="molecule type" value="Genomic_DNA"/>
</dbReference>
<accession>A0ABX5RGZ5</accession>
<keyword evidence="1" id="KW-0812">Transmembrane</keyword>
<feature type="transmembrane region" description="Helical" evidence="1">
    <location>
        <begin position="56"/>
        <end position="74"/>
    </location>
</feature>
<keyword evidence="1" id="KW-0472">Membrane</keyword>
<dbReference type="Proteomes" id="UP000293902">
    <property type="component" value="Chromosome"/>
</dbReference>
<evidence type="ECO:0000313" key="3">
    <source>
        <dbReference type="Proteomes" id="UP000293902"/>
    </source>
</evidence>
<name>A0ABX5RGZ5_9BACT</name>
<evidence type="ECO:0000256" key="1">
    <source>
        <dbReference type="SAM" id="Phobius"/>
    </source>
</evidence>
<organism evidence="2 3">
    <name type="scientific">Desulfobacter hydrogenophilus</name>
    <dbReference type="NCBI Taxonomy" id="2291"/>
    <lineage>
        <taxon>Bacteria</taxon>
        <taxon>Pseudomonadati</taxon>
        <taxon>Thermodesulfobacteriota</taxon>
        <taxon>Desulfobacteria</taxon>
        <taxon>Desulfobacterales</taxon>
        <taxon>Desulfobacteraceae</taxon>
        <taxon>Desulfobacter</taxon>
    </lineage>
</organism>
<protein>
    <submittedName>
        <fullName evidence="2">Uncharacterized protein</fullName>
    </submittedName>
</protein>